<protein>
    <submittedName>
        <fullName evidence="5">Umecyanin</fullName>
    </submittedName>
</protein>
<accession>A0A2U1PQ11</accession>
<evidence type="ECO:0000256" key="1">
    <source>
        <dbReference type="ARBA" id="ARBA00023157"/>
    </source>
</evidence>
<dbReference type="PANTHER" id="PTHR33021">
    <property type="entry name" value="BLUE COPPER PROTEIN"/>
    <property type="match status" value="1"/>
</dbReference>
<name>A0A2U1PQ11_ARTAN</name>
<dbReference type="AlphaFoldDB" id="A0A2U1PQ11"/>
<dbReference type="PROSITE" id="PS51485">
    <property type="entry name" value="PHYTOCYANIN"/>
    <property type="match status" value="1"/>
</dbReference>
<dbReference type="InterPro" id="IPR003245">
    <property type="entry name" value="Phytocyanin_dom"/>
</dbReference>
<evidence type="ECO:0000256" key="3">
    <source>
        <dbReference type="SAM" id="SignalP"/>
    </source>
</evidence>
<organism evidence="5 6">
    <name type="scientific">Artemisia annua</name>
    <name type="common">Sweet wormwood</name>
    <dbReference type="NCBI Taxonomy" id="35608"/>
    <lineage>
        <taxon>Eukaryota</taxon>
        <taxon>Viridiplantae</taxon>
        <taxon>Streptophyta</taxon>
        <taxon>Embryophyta</taxon>
        <taxon>Tracheophyta</taxon>
        <taxon>Spermatophyta</taxon>
        <taxon>Magnoliopsida</taxon>
        <taxon>eudicotyledons</taxon>
        <taxon>Gunneridae</taxon>
        <taxon>Pentapetalae</taxon>
        <taxon>asterids</taxon>
        <taxon>campanulids</taxon>
        <taxon>Asterales</taxon>
        <taxon>Asteraceae</taxon>
        <taxon>Asteroideae</taxon>
        <taxon>Anthemideae</taxon>
        <taxon>Artemisiinae</taxon>
        <taxon>Artemisia</taxon>
    </lineage>
</organism>
<dbReference type="Pfam" id="PF02298">
    <property type="entry name" value="Cu_bind_like"/>
    <property type="match status" value="1"/>
</dbReference>
<dbReference type="FunFam" id="2.60.40.420:FF:000034">
    <property type="entry name" value="Cupredoxin superfamily protein"/>
    <property type="match status" value="1"/>
</dbReference>
<dbReference type="OrthoDB" id="5421909at2759"/>
<dbReference type="PANTHER" id="PTHR33021:SF488">
    <property type="entry name" value="PHYTOCYANIN DOMAIN-CONTAINING PROTEIN"/>
    <property type="match status" value="1"/>
</dbReference>
<dbReference type="GO" id="GO:0009055">
    <property type="term" value="F:electron transfer activity"/>
    <property type="evidence" value="ECO:0007669"/>
    <property type="project" value="InterPro"/>
</dbReference>
<dbReference type="STRING" id="35608.A0A2U1PQ11"/>
<dbReference type="EMBL" id="PKPP01000876">
    <property type="protein sequence ID" value="PWA87797.1"/>
    <property type="molecule type" value="Genomic_DNA"/>
</dbReference>
<feature type="chain" id="PRO_5015582936" evidence="3">
    <location>
        <begin position="26"/>
        <end position="130"/>
    </location>
</feature>
<keyword evidence="1" id="KW-1015">Disulfide bond</keyword>
<evidence type="ECO:0000313" key="5">
    <source>
        <dbReference type="EMBL" id="PWA87797.1"/>
    </source>
</evidence>
<gene>
    <name evidence="5" type="ORF">CTI12_AA066130</name>
</gene>
<comment type="caution">
    <text evidence="5">The sequence shown here is derived from an EMBL/GenBank/DDBJ whole genome shotgun (WGS) entry which is preliminary data.</text>
</comment>
<evidence type="ECO:0000313" key="6">
    <source>
        <dbReference type="Proteomes" id="UP000245207"/>
    </source>
</evidence>
<dbReference type="SUPFAM" id="SSF49503">
    <property type="entry name" value="Cupredoxins"/>
    <property type="match status" value="1"/>
</dbReference>
<evidence type="ECO:0000259" key="4">
    <source>
        <dbReference type="PROSITE" id="PS51485"/>
    </source>
</evidence>
<dbReference type="InterPro" id="IPR039391">
    <property type="entry name" value="Phytocyanin-like"/>
</dbReference>
<dbReference type="InterPro" id="IPR008972">
    <property type="entry name" value="Cupredoxin"/>
</dbReference>
<keyword evidence="3" id="KW-0732">Signal</keyword>
<keyword evidence="6" id="KW-1185">Reference proteome</keyword>
<reference evidence="5 6" key="1">
    <citation type="journal article" date="2018" name="Mol. Plant">
        <title>The genome of Artemisia annua provides insight into the evolution of Asteraceae family and artemisinin biosynthesis.</title>
        <authorList>
            <person name="Shen Q."/>
            <person name="Zhang L."/>
            <person name="Liao Z."/>
            <person name="Wang S."/>
            <person name="Yan T."/>
            <person name="Shi P."/>
            <person name="Liu M."/>
            <person name="Fu X."/>
            <person name="Pan Q."/>
            <person name="Wang Y."/>
            <person name="Lv Z."/>
            <person name="Lu X."/>
            <person name="Zhang F."/>
            <person name="Jiang W."/>
            <person name="Ma Y."/>
            <person name="Chen M."/>
            <person name="Hao X."/>
            <person name="Li L."/>
            <person name="Tang Y."/>
            <person name="Lv G."/>
            <person name="Zhou Y."/>
            <person name="Sun X."/>
            <person name="Brodelius P.E."/>
            <person name="Rose J.K.C."/>
            <person name="Tang K."/>
        </authorList>
    </citation>
    <scope>NUCLEOTIDE SEQUENCE [LARGE SCALE GENOMIC DNA]</scope>
    <source>
        <strain evidence="6">cv. Huhao1</strain>
        <tissue evidence="5">Leaf</tissue>
    </source>
</reference>
<proteinExistence type="predicted"/>
<sequence>MNQKLNLLIIMAVVAASMEFRGTAAVDHIVGDSFGWNNPNGDNVFYDIWSLNQRFHIGDVLVFNFATGAHTVAEVHLGEHQACDSHNASQLITIGPAFVPLLTGGDHFFICSLADHCQKGQSMTIRMEEQ</sequence>
<feature type="domain" description="Phytocyanin" evidence="4">
    <location>
        <begin position="26"/>
        <end position="129"/>
    </location>
</feature>
<dbReference type="Gene3D" id="2.60.40.420">
    <property type="entry name" value="Cupredoxins - blue copper proteins"/>
    <property type="match status" value="1"/>
</dbReference>
<feature type="signal peptide" evidence="3">
    <location>
        <begin position="1"/>
        <end position="25"/>
    </location>
</feature>
<keyword evidence="2" id="KW-0325">Glycoprotein</keyword>
<dbReference type="GO" id="GO:0005886">
    <property type="term" value="C:plasma membrane"/>
    <property type="evidence" value="ECO:0007669"/>
    <property type="project" value="TreeGrafter"/>
</dbReference>
<dbReference type="Proteomes" id="UP000245207">
    <property type="component" value="Unassembled WGS sequence"/>
</dbReference>
<evidence type="ECO:0000256" key="2">
    <source>
        <dbReference type="ARBA" id="ARBA00023180"/>
    </source>
</evidence>